<feature type="compositionally biased region" description="Low complexity" evidence="1">
    <location>
        <begin position="524"/>
        <end position="536"/>
    </location>
</feature>
<sequence length="1105" mass="119520">MSDDGDPLRGSSPPEQLLVDLEEVLPDMLVVSCVRDCRTFRGVLMDTNQGSAPYGVYPEHASPSPHSIPNKYQALLKRWTYNMQPSRGSPRRTMEAQLTTVDPVHATHIPVNIAKTSRGKHHGNKHHHHFVRRLRPRNVLCSNCKSVCTESGVAVKESEGKGGGAKKTTPPMTRKRHANQENLPASLQHLGKSPKLSYTLVPKLEKLDFPEAVLKECAEKYKEAEKRELQDGGRNSPPILERESSDGNESHKENEDELLPERKASDVGPDSGLLTGQEGVVKSPLRLMDNDVPGLSICPPSPRNSPLQQRENLSPPQGPPPVRSGMALRRKTVAIGALEDLWDESIFSLNEPVSSPPRLDPVPRLEPAPPEAAKVSVRHRSKRKSDTVIRISLRSPSPSTSLVGQRATFGDGTLSLQEQLAFEERRRRKRKHKMKRKKRRRTDPDSFPSSAIIDEETSVLRVPSEEEPSSAQPFSPSLPASPSGNGEQSQYTVIQRSTTDSIPRPQIPVVNGEDSTTTTGGGRKLLLSLKKLPASSKTEEPPPPEEEKPAEEDEAEAEMGPFAAEAEETPHVPVVKRGRASKRSKRTLAAAVRKAKAVVVEQATVVQGEEKLEATTNQSSAEIALSVMVPAEIPSDDLPAADQNDLLGSSSDAMLPPPPRKPGPSALAKGRRPVGATQSLPPPGSPTLPPLLQEEPEESSVEFCLTSDGKWMLAKGDVVWGKVNESPWWPAKILFIFREEREISTGTGGNESSKTHVAAVFRAIVRWYGLRTYASVDCDQLLPLLQNFRGRCNHKRRGPYKNAVKEAMLEAKRRAAEKSFSPMALVSPVSNGATVEEPPPVEASAQGVDLVGAGDPNAGLLQMVSDDVLGENEATAKPLDPENSSETVEEEESSTSDSESTEHSTCKTFGSTVVPIEVAQQQFMDHGNDSSLSNVDLPPTMEPSAASEKGGGLPVAQATLQTTDSRSCLPFLQEDGAADLPVVLPRTPVTAIPRRESLLSDEEPSPSTINEEALRQMLSLDGATSGKGRLSKAAHIRELQFDASTVPEENARLSHSPSAVSWDTSSTSSTSLVNLSTSSSSDLEAAVLCGRSSAEEPVPAQPSPS</sequence>
<gene>
    <name evidence="2" type="ORF">CTOB1V02_LOCUS3800</name>
</gene>
<feature type="compositionally biased region" description="Acidic residues" evidence="1">
    <location>
        <begin position="542"/>
        <end position="557"/>
    </location>
</feature>
<evidence type="ECO:0000256" key="1">
    <source>
        <dbReference type="SAM" id="MobiDB-lite"/>
    </source>
</evidence>
<feature type="compositionally biased region" description="Basic residues" evidence="1">
    <location>
        <begin position="574"/>
        <end position="586"/>
    </location>
</feature>
<dbReference type="SUPFAM" id="SSF63748">
    <property type="entry name" value="Tudor/PWWP/MBT"/>
    <property type="match status" value="1"/>
</dbReference>
<proteinExistence type="predicted"/>
<dbReference type="OrthoDB" id="5964980at2759"/>
<feature type="compositionally biased region" description="Pro residues" evidence="1">
    <location>
        <begin position="354"/>
        <end position="370"/>
    </location>
</feature>
<organism evidence="2">
    <name type="scientific">Cyprideis torosa</name>
    <dbReference type="NCBI Taxonomy" id="163714"/>
    <lineage>
        <taxon>Eukaryota</taxon>
        <taxon>Metazoa</taxon>
        <taxon>Ecdysozoa</taxon>
        <taxon>Arthropoda</taxon>
        <taxon>Crustacea</taxon>
        <taxon>Oligostraca</taxon>
        <taxon>Ostracoda</taxon>
        <taxon>Podocopa</taxon>
        <taxon>Podocopida</taxon>
        <taxon>Cytherocopina</taxon>
        <taxon>Cytheroidea</taxon>
        <taxon>Cytherideidae</taxon>
        <taxon>Cyprideis</taxon>
    </lineage>
</organism>
<feature type="compositionally biased region" description="Pro residues" evidence="1">
    <location>
        <begin position="680"/>
        <end position="689"/>
    </location>
</feature>
<feature type="region of interest" description="Disordered" evidence="1">
    <location>
        <begin position="926"/>
        <end position="952"/>
    </location>
</feature>
<evidence type="ECO:0000313" key="2">
    <source>
        <dbReference type="EMBL" id="CAD7225868.1"/>
    </source>
</evidence>
<feature type="compositionally biased region" description="Basic residues" evidence="1">
    <location>
        <begin position="426"/>
        <end position="441"/>
    </location>
</feature>
<dbReference type="InterPro" id="IPR000313">
    <property type="entry name" value="PWWP_dom"/>
</dbReference>
<feature type="compositionally biased region" description="Polar residues" evidence="1">
    <location>
        <begin position="394"/>
        <end position="403"/>
    </location>
</feature>
<feature type="region of interest" description="Disordered" evidence="1">
    <location>
        <begin position="1042"/>
        <end position="1105"/>
    </location>
</feature>
<dbReference type="PROSITE" id="PS50812">
    <property type="entry name" value="PWWP"/>
    <property type="match status" value="1"/>
</dbReference>
<feature type="compositionally biased region" description="Polar residues" evidence="1">
    <location>
        <begin position="304"/>
        <end position="315"/>
    </location>
</feature>
<name>A0A7R8ZJB2_9CRUS</name>
<dbReference type="Gene3D" id="2.30.30.140">
    <property type="match status" value="1"/>
</dbReference>
<dbReference type="EMBL" id="OB660680">
    <property type="protein sequence ID" value="CAD7225868.1"/>
    <property type="molecule type" value="Genomic_DNA"/>
</dbReference>
<feature type="region of interest" description="Disordered" evidence="1">
    <location>
        <begin position="351"/>
        <end position="587"/>
    </location>
</feature>
<feature type="compositionally biased region" description="Polar residues" evidence="1">
    <location>
        <begin position="469"/>
        <end position="501"/>
    </location>
</feature>
<feature type="region of interest" description="Disordered" evidence="1">
    <location>
        <begin position="874"/>
        <end position="908"/>
    </location>
</feature>
<feature type="compositionally biased region" description="Low complexity" evidence="1">
    <location>
        <begin position="1056"/>
        <end position="1081"/>
    </location>
</feature>
<accession>A0A7R8ZJB2</accession>
<feature type="region of interest" description="Disordered" evidence="1">
    <location>
        <begin position="634"/>
        <end position="696"/>
    </location>
</feature>
<feature type="region of interest" description="Disordered" evidence="1">
    <location>
        <begin position="156"/>
        <end position="177"/>
    </location>
</feature>
<feature type="compositionally biased region" description="Basic and acidic residues" evidence="1">
    <location>
        <begin position="240"/>
        <end position="265"/>
    </location>
</feature>
<protein>
    <submittedName>
        <fullName evidence="2">Uncharacterized protein</fullName>
    </submittedName>
</protein>
<dbReference type="AlphaFoldDB" id="A0A7R8ZJB2"/>
<dbReference type="Pfam" id="PF00855">
    <property type="entry name" value="PWWP"/>
    <property type="match status" value="1"/>
</dbReference>
<reference evidence="2" key="1">
    <citation type="submission" date="2020-11" db="EMBL/GenBank/DDBJ databases">
        <authorList>
            <person name="Tran Van P."/>
        </authorList>
    </citation>
    <scope>NUCLEOTIDE SEQUENCE</scope>
</reference>
<feature type="region of interest" description="Disordered" evidence="1">
    <location>
        <begin position="225"/>
        <end position="325"/>
    </location>
</feature>